<dbReference type="PANTHER" id="PTHR36849:SF1">
    <property type="entry name" value="CYTOPLASMIC PROTEIN"/>
    <property type="match status" value="1"/>
</dbReference>
<dbReference type="InterPro" id="IPR052552">
    <property type="entry name" value="YeaO-like"/>
</dbReference>
<dbReference type="Proteomes" id="UP000032670">
    <property type="component" value="Unassembled WGS sequence"/>
</dbReference>
<accession>A0A0D6NGK5</accession>
<dbReference type="EMBL" id="AP018515">
    <property type="protein sequence ID" value="BBC80893.1"/>
    <property type="molecule type" value="Genomic_DNA"/>
</dbReference>
<dbReference type="GeneID" id="76202859"/>
<evidence type="ECO:0000313" key="2">
    <source>
        <dbReference type="EMBL" id="BBC80893.1"/>
    </source>
</evidence>
<dbReference type="Proteomes" id="UP000270034">
    <property type="component" value="Chromosome"/>
</dbReference>
<dbReference type="EMBL" id="BAMX01000001">
    <property type="protein sequence ID" value="GAN64723.1"/>
    <property type="molecule type" value="Genomic_DNA"/>
</dbReference>
<dbReference type="PANTHER" id="PTHR36849">
    <property type="entry name" value="CYTOPLASMIC PROTEIN-RELATED"/>
    <property type="match status" value="1"/>
</dbReference>
<organism evidence="2 5">
    <name type="scientific">Acetobacter orientalis</name>
    <dbReference type="NCBI Taxonomy" id="146474"/>
    <lineage>
        <taxon>Bacteria</taxon>
        <taxon>Pseudomonadati</taxon>
        <taxon>Pseudomonadota</taxon>
        <taxon>Alphaproteobacteria</taxon>
        <taxon>Acetobacterales</taxon>
        <taxon>Acetobacteraceae</taxon>
        <taxon>Acetobacter</taxon>
    </lineage>
</organism>
<dbReference type="RefSeq" id="WP_084594280.1">
    <property type="nucleotide sequence ID" value="NZ_BAMX01000001.1"/>
</dbReference>
<accession>A0A2Z5ZKE8</accession>
<dbReference type="Pfam" id="PF22752">
    <property type="entry name" value="DUF488-N3i"/>
    <property type="match status" value="1"/>
</dbReference>
<dbReference type="GO" id="GO:0032259">
    <property type="term" value="P:methylation"/>
    <property type="evidence" value="ECO:0007669"/>
    <property type="project" value="UniProtKB-KW"/>
</dbReference>
<keyword evidence="4" id="KW-1185">Reference proteome</keyword>
<evidence type="ECO:0000313" key="5">
    <source>
        <dbReference type="Proteomes" id="UP000270034"/>
    </source>
</evidence>
<evidence type="ECO:0000313" key="4">
    <source>
        <dbReference type="Proteomes" id="UP000032670"/>
    </source>
</evidence>
<gene>
    <name evidence="3" type="ORF">Abor_001_005</name>
    <name evidence="2" type="ORF">AcetOrient_orf03871</name>
</gene>
<protein>
    <submittedName>
        <fullName evidence="2">Uroporphyrin-III methyltransferase</fullName>
    </submittedName>
</protein>
<reference evidence="3 4" key="1">
    <citation type="submission" date="2012-11" db="EMBL/GenBank/DDBJ databases">
        <title>Whole genome sequence of Acetobacter orientalis 21F-2.</title>
        <authorList>
            <person name="Azuma Y."/>
            <person name="Higashiura N."/>
            <person name="Hirakawa H."/>
            <person name="Matsushita K."/>
        </authorList>
    </citation>
    <scope>NUCLEOTIDE SEQUENCE [LARGE SCALE GENOMIC DNA]</scope>
    <source>
        <strain evidence="3 4">21F-2</strain>
    </source>
</reference>
<feature type="region of interest" description="Disordered" evidence="1">
    <location>
        <begin position="1"/>
        <end position="29"/>
    </location>
</feature>
<sequence length="146" mass="16321">MPRLPRTVAQAPHTGAHAQGAGRPHGAPRYPVRVRRVYDPALPDDGARVLVDRLWPRGVSKERAHLTLWLKDVAPSTVLRQWFGHDPALWDDFQQRYRAELAQNPDALNQLVSLARHGPLTLLFGAKDTTHNEAIVLADILNNTAH</sequence>
<proteinExistence type="predicted"/>
<name>A0A2Z5ZKE8_9PROT</name>
<dbReference type="STRING" id="1231341.Abor_001_005"/>
<keyword evidence="2" id="KW-0489">Methyltransferase</keyword>
<evidence type="ECO:0000256" key="1">
    <source>
        <dbReference type="SAM" id="MobiDB-lite"/>
    </source>
</evidence>
<reference evidence="2 5" key="2">
    <citation type="submission" date="2018-02" db="EMBL/GenBank/DDBJ databases">
        <title>Acetobacter orientalis genome.</title>
        <authorList>
            <person name="Nakashima N."/>
            <person name="Tamura T."/>
        </authorList>
    </citation>
    <scope>NUCLEOTIDE SEQUENCE [LARGE SCALE GENOMIC DNA]</scope>
    <source>
        <strain evidence="2 5">FAN1</strain>
    </source>
</reference>
<dbReference type="AlphaFoldDB" id="A0A2Z5ZKE8"/>
<keyword evidence="2" id="KW-0808">Transferase</keyword>
<dbReference type="KEGG" id="aot:AcetOri_orf03871"/>
<dbReference type="GO" id="GO:0008168">
    <property type="term" value="F:methyltransferase activity"/>
    <property type="evidence" value="ECO:0007669"/>
    <property type="project" value="UniProtKB-KW"/>
</dbReference>
<evidence type="ECO:0000313" key="3">
    <source>
        <dbReference type="EMBL" id="GAN64723.1"/>
    </source>
</evidence>